<evidence type="ECO:0000313" key="8">
    <source>
        <dbReference type="EMBL" id="KAF2861536.1"/>
    </source>
</evidence>
<evidence type="ECO:0000313" key="9">
    <source>
        <dbReference type="Proteomes" id="UP000799421"/>
    </source>
</evidence>
<evidence type="ECO:0000256" key="4">
    <source>
        <dbReference type="ARBA" id="ARBA00022786"/>
    </source>
</evidence>
<dbReference type="Gene3D" id="3.30.200.60">
    <property type="entry name" value="Peptidase C65 Otubain, subdomain 1"/>
    <property type="match status" value="1"/>
</dbReference>
<feature type="region of interest" description="Disordered" evidence="7">
    <location>
        <begin position="531"/>
        <end position="579"/>
    </location>
</feature>
<dbReference type="GO" id="GO:0071108">
    <property type="term" value="P:protein K48-linked deubiquitination"/>
    <property type="evidence" value="ECO:0007669"/>
    <property type="project" value="TreeGrafter"/>
</dbReference>
<keyword evidence="6" id="KW-0788">Thiol protease</keyword>
<accession>A0A6A7C1T4</accession>
<evidence type="ECO:0000256" key="3">
    <source>
        <dbReference type="ARBA" id="ARBA00022670"/>
    </source>
</evidence>
<keyword evidence="4" id="KW-0833">Ubl conjugation pathway</keyword>
<dbReference type="EMBL" id="MU005972">
    <property type="protein sequence ID" value="KAF2861536.1"/>
    <property type="molecule type" value="Genomic_DNA"/>
</dbReference>
<dbReference type="InterPro" id="IPR019400">
    <property type="entry name" value="Peptidase_C65_otubain"/>
</dbReference>
<feature type="region of interest" description="Disordered" evidence="7">
    <location>
        <begin position="462"/>
        <end position="491"/>
    </location>
</feature>
<comment type="catalytic activity">
    <reaction evidence="1">
        <text>Thiol-dependent hydrolysis of ester, thioester, amide, peptide and isopeptide bonds formed by the C-terminal Gly of ubiquitin (a 76-residue protein attached to proteins as an intracellular targeting signal).</text>
        <dbReference type="EC" id="3.4.19.12"/>
    </reaction>
</comment>
<dbReference type="Pfam" id="PF10275">
    <property type="entry name" value="Peptidase_C65"/>
    <property type="match status" value="1"/>
</dbReference>
<dbReference type="EC" id="3.4.19.12" evidence="2"/>
<dbReference type="GO" id="GO:0006508">
    <property type="term" value="P:proteolysis"/>
    <property type="evidence" value="ECO:0007669"/>
    <property type="project" value="UniProtKB-KW"/>
</dbReference>
<evidence type="ECO:0000256" key="6">
    <source>
        <dbReference type="ARBA" id="ARBA00022807"/>
    </source>
</evidence>
<dbReference type="CDD" id="cd22749">
    <property type="entry name" value="Otubain_C65"/>
    <property type="match status" value="1"/>
</dbReference>
<sequence length="579" mass="64088">MDAPTHYVNYYQPAQTQVYPCPDLTRTWSYRLSNPSTEASTQQQDHLCRLYEQRGVSPEKQQAELDKQLEVAVSRLNISSYPHLPFGNDAEYPRLKCLTCEPGLNTSSPLVGPCLSTQAIPAEPTWTDPALQANLQCLSPIYSHYRTLRSGGGCGWRAVGFGYFEALVRLGDKALFLQEESRLNSLANMIVSSLGSEAYKFCWHHDAVVELLRKLAIALGEGNAMALLFGAFNTGDTPGHVTTFLRTLAATMMNMEPDTYLTTLFGQTVEQYCTESVLLRTSEIDVVGLEAIHNSLLLPVNMGLEVFMVVPGKENYTHRFGQGGASRYVTSIRLHYHLGHYNLIYKPHDISKPVQHTTADILAGDDAVFANCFMEASASMASNTYSSDACLTDCYTLQSPPSNLPPPVQPALVTPGCAASKELVFDHPVFLDSAPGFFSASLTSPDFFQDLSAQCMGNLTLAPDNSINPPKDVKGDDNLTIKGEANRDPFRSSRLELDEKMIKTPWVSPPLSRANFSTCLNSMHFRNPHFAPELFDPEKDFKPRSRRKRKTQDKPTSRVSAKGSIKKTSPPKARVVRKA</sequence>
<dbReference type="InterPro" id="IPR038765">
    <property type="entry name" value="Papain-like_cys_pep_sf"/>
</dbReference>
<keyword evidence="5" id="KW-0378">Hydrolase</keyword>
<keyword evidence="9" id="KW-1185">Reference proteome</keyword>
<dbReference type="InterPro" id="IPR042467">
    <property type="entry name" value="Peptidase_C65_otubain_sub2"/>
</dbReference>
<reference evidence="8" key="1">
    <citation type="journal article" date="2020" name="Stud. Mycol.">
        <title>101 Dothideomycetes genomes: a test case for predicting lifestyles and emergence of pathogens.</title>
        <authorList>
            <person name="Haridas S."/>
            <person name="Albert R."/>
            <person name="Binder M."/>
            <person name="Bloem J."/>
            <person name="Labutti K."/>
            <person name="Salamov A."/>
            <person name="Andreopoulos B."/>
            <person name="Baker S."/>
            <person name="Barry K."/>
            <person name="Bills G."/>
            <person name="Bluhm B."/>
            <person name="Cannon C."/>
            <person name="Castanera R."/>
            <person name="Culley D."/>
            <person name="Daum C."/>
            <person name="Ezra D."/>
            <person name="Gonzalez J."/>
            <person name="Henrissat B."/>
            <person name="Kuo A."/>
            <person name="Liang C."/>
            <person name="Lipzen A."/>
            <person name="Lutzoni F."/>
            <person name="Magnuson J."/>
            <person name="Mondo S."/>
            <person name="Nolan M."/>
            <person name="Ohm R."/>
            <person name="Pangilinan J."/>
            <person name="Park H.-J."/>
            <person name="Ramirez L."/>
            <person name="Alfaro M."/>
            <person name="Sun H."/>
            <person name="Tritt A."/>
            <person name="Yoshinaga Y."/>
            <person name="Zwiers L.-H."/>
            <person name="Turgeon B."/>
            <person name="Goodwin S."/>
            <person name="Spatafora J."/>
            <person name="Crous P."/>
            <person name="Grigoriev I."/>
        </authorList>
    </citation>
    <scope>NUCLEOTIDE SEQUENCE</scope>
    <source>
        <strain evidence="8">CBS 480.64</strain>
    </source>
</reference>
<dbReference type="Proteomes" id="UP000799421">
    <property type="component" value="Unassembled WGS sequence"/>
</dbReference>
<dbReference type="PANTHER" id="PTHR12931">
    <property type="entry name" value="UBIQUITIN THIOLESTERASE PROTEIN OTUB"/>
    <property type="match status" value="1"/>
</dbReference>
<protein>
    <recommendedName>
        <fullName evidence="2">ubiquitinyl hydrolase 1</fullName>
        <ecNumber evidence="2">3.4.19.12</ecNumber>
    </recommendedName>
</protein>
<dbReference type="GO" id="GO:0043130">
    <property type="term" value="F:ubiquitin binding"/>
    <property type="evidence" value="ECO:0007669"/>
    <property type="project" value="TreeGrafter"/>
</dbReference>
<dbReference type="GO" id="GO:0005634">
    <property type="term" value="C:nucleus"/>
    <property type="evidence" value="ECO:0007669"/>
    <property type="project" value="TreeGrafter"/>
</dbReference>
<evidence type="ECO:0000256" key="5">
    <source>
        <dbReference type="ARBA" id="ARBA00022801"/>
    </source>
</evidence>
<evidence type="ECO:0000256" key="2">
    <source>
        <dbReference type="ARBA" id="ARBA00012759"/>
    </source>
</evidence>
<organism evidence="8 9">
    <name type="scientific">Piedraia hortae CBS 480.64</name>
    <dbReference type="NCBI Taxonomy" id="1314780"/>
    <lineage>
        <taxon>Eukaryota</taxon>
        <taxon>Fungi</taxon>
        <taxon>Dikarya</taxon>
        <taxon>Ascomycota</taxon>
        <taxon>Pezizomycotina</taxon>
        <taxon>Dothideomycetes</taxon>
        <taxon>Dothideomycetidae</taxon>
        <taxon>Capnodiales</taxon>
        <taxon>Piedraiaceae</taxon>
        <taxon>Piedraia</taxon>
    </lineage>
</organism>
<evidence type="ECO:0000256" key="1">
    <source>
        <dbReference type="ARBA" id="ARBA00000707"/>
    </source>
</evidence>
<dbReference type="Gene3D" id="1.20.1300.20">
    <property type="entry name" value="Peptidase C65 Otubain, subdomain 2"/>
    <property type="match status" value="1"/>
</dbReference>
<dbReference type="SUPFAM" id="SSF54001">
    <property type="entry name" value="Cysteine proteinases"/>
    <property type="match status" value="1"/>
</dbReference>
<dbReference type="AlphaFoldDB" id="A0A6A7C1T4"/>
<dbReference type="PANTHER" id="PTHR12931:SF15">
    <property type="entry name" value="UBIQUITIN THIOESTERASE OTUBAIN-LIKE"/>
    <property type="match status" value="1"/>
</dbReference>
<feature type="compositionally biased region" description="Basic and acidic residues" evidence="7">
    <location>
        <begin position="471"/>
        <end position="491"/>
    </location>
</feature>
<dbReference type="GO" id="GO:0004843">
    <property type="term" value="F:cysteine-type deubiquitinase activity"/>
    <property type="evidence" value="ECO:0007669"/>
    <property type="project" value="UniProtKB-EC"/>
</dbReference>
<name>A0A6A7C1T4_9PEZI</name>
<evidence type="ECO:0000256" key="7">
    <source>
        <dbReference type="SAM" id="MobiDB-lite"/>
    </source>
</evidence>
<gene>
    <name evidence="8" type="ORF">K470DRAFT_269866</name>
</gene>
<dbReference type="OrthoDB" id="18915at2759"/>
<dbReference type="InterPro" id="IPR042468">
    <property type="entry name" value="Peptidase_C65_otubain_sub1"/>
</dbReference>
<proteinExistence type="predicted"/>
<keyword evidence="3" id="KW-0645">Protease</keyword>